<dbReference type="EMBL" id="KZ293726">
    <property type="protein sequence ID" value="PBK81643.1"/>
    <property type="molecule type" value="Genomic_DNA"/>
</dbReference>
<dbReference type="OrthoDB" id="3269075at2759"/>
<accession>A0A2H3CZW8</accession>
<proteinExistence type="predicted"/>
<organism evidence="2 3">
    <name type="scientific">Armillaria gallica</name>
    <name type="common">Bulbous honey fungus</name>
    <name type="synonym">Armillaria bulbosa</name>
    <dbReference type="NCBI Taxonomy" id="47427"/>
    <lineage>
        <taxon>Eukaryota</taxon>
        <taxon>Fungi</taxon>
        <taxon>Dikarya</taxon>
        <taxon>Basidiomycota</taxon>
        <taxon>Agaricomycotina</taxon>
        <taxon>Agaricomycetes</taxon>
        <taxon>Agaricomycetidae</taxon>
        <taxon>Agaricales</taxon>
        <taxon>Marasmiineae</taxon>
        <taxon>Physalacriaceae</taxon>
        <taxon>Armillaria</taxon>
    </lineage>
</organism>
<reference evidence="3" key="1">
    <citation type="journal article" date="2017" name="Nat. Ecol. Evol.">
        <title>Genome expansion and lineage-specific genetic innovations in the forest pathogenic fungi Armillaria.</title>
        <authorList>
            <person name="Sipos G."/>
            <person name="Prasanna A.N."/>
            <person name="Walter M.C."/>
            <person name="O'Connor E."/>
            <person name="Balint B."/>
            <person name="Krizsan K."/>
            <person name="Kiss B."/>
            <person name="Hess J."/>
            <person name="Varga T."/>
            <person name="Slot J."/>
            <person name="Riley R."/>
            <person name="Boka B."/>
            <person name="Rigling D."/>
            <person name="Barry K."/>
            <person name="Lee J."/>
            <person name="Mihaltcheva S."/>
            <person name="LaButti K."/>
            <person name="Lipzen A."/>
            <person name="Waldron R."/>
            <person name="Moloney N.M."/>
            <person name="Sperisen C."/>
            <person name="Kredics L."/>
            <person name="Vagvoelgyi C."/>
            <person name="Patrignani A."/>
            <person name="Fitzpatrick D."/>
            <person name="Nagy I."/>
            <person name="Doyle S."/>
            <person name="Anderson J.B."/>
            <person name="Grigoriev I.V."/>
            <person name="Gueldener U."/>
            <person name="Muensterkoetter M."/>
            <person name="Nagy L.G."/>
        </authorList>
    </citation>
    <scope>NUCLEOTIDE SEQUENCE [LARGE SCALE GENOMIC DNA]</scope>
    <source>
        <strain evidence="3">Ar21-2</strain>
    </source>
</reference>
<sequence length="124" mass="13999">MLAAKRHHEVGALHAVVQDKDLNLVAEGFHLEWPFWDDLHAFWSELPNYNPIRVTNAMSRQGFDDQAARLFGNKHGPASHSCSEVEDDHEGSVDVGSGIDEQEGDLSQMKAHSQSQDWDYDELE</sequence>
<dbReference type="AlphaFoldDB" id="A0A2H3CZW8"/>
<dbReference type="Proteomes" id="UP000217790">
    <property type="component" value="Unassembled WGS sequence"/>
</dbReference>
<dbReference type="InParanoid" id="A0A2H3CZW8"/>
<evidence type="ECO:0000313" key="3">
    <source>
        <dbReference type="Proteomes" id="UP000217790"/>
    </source>
</evidence>
<name>A0A2H3CZW8_ARMGA</name>
<feature type="region of interest" description="Disordered" evidence="1">
    <location>
        <begin position="70"/>
        <end position="124"/>
    </location>
</feature>
<dbReference type="STRING" id="47427.A0A2H3CZW8"/>
<evidence type="ECO:0000313" key="2">
    <source>
        <dbReference type="EMBL" id="PBK81643.1"/>
    </source>
</evidence>
<keyword evidence="3" id="KW-1185">Reference proteome</keyword>
<protein>
    <submittedName>
        <fullName evidence="2">Uncharacterized protein</fullName>
    </submittedName>
</protein>
<gene>
    <name evidence="2" type="ORF">ARMGADRAFT_1039160</name>
</gene>
<evidence type="ECO:0000256" key="1">
    <source>
        <dbReference type="SAM" id="MobiDB-lite"/>
    </source>
</evidence>